<accession>A0A6J4LD74</accession>
<evidence type="ECO:0000256" key="3">
    <source>
        <dbReference type="ARBA" id="ARBA00022801"/>
    </source>
</evidence>
<keyword evidence="4" id="KW-0961">Cell wall biogenesis/degradation</keyword>
<evidence type="ECO:0000313" key="7">
    <source>
        <dbReference type="EMBL" id="CAA9328965.1"/>
    </source>
</evidence>
<evidence type="ECO:0000259" key="6">
    <source>
        <dbReference type="SMART" id="SM00644"/>
    </source>
</evidence>
<dbReference type="GO" id="GO:0009254">
    <property type="term" value="P:peptidoglycan turnover"/>
    <property type="evidence" value="ECO:0007669"/>
    <property type="project" value="TreeGrafter"/>
</dbReference>
<dbReference type="PANTHER" id="PTHR30417">
    <property type="entry name" value="N-ACETYLMURAMOYL-L-ALANINE AMIDASE AMID"/>
    <property type="match status" value="1"/>
</dbReference>
<sequence length="569" mass="61078">MRFRHIAALGVAALLAGCQDEAVTPAVPGPGTDAPARTQLDAMFARAAAEFGVRADLLKAVAYEETRWSVGEPGHESDAPFQHGVMGLEPHQVALAARLAGVPAARIDSDVETGVRAGAALLAHYGRELGVSGPELAAWAPAVARFAALGDERSQAAYVHDRVYATLRTGVQATGTMLRATLPGQRVGQPAFTRSASSSAALAPDWPVAGTLWWPALDDEGTGGNRMQPRPYPLHMVVVHICGTYSYSSYTGCRSWLSTDRANTGNSSAHYVVDDVVNASGHVEVSQLVVEDSAAHHAGSPNYDCTNNASILPENEIHCTEFHNRWVNGFTIGIEQAGDGRQTRPAAQLSRTAALVCDITRDNRLPVDRQHIIGHADVSESRRGNLDGDPSTGINGREYLEDPGAGFSWASFMDQVRSCRAREDVVVVDNNATYNLNDLDRDAVRGRFEASTNWSTGTSATDKYKTDYRYVSASPVTDGAAFWFYLPASATKTVSLWWSAGTNRSTSVPVISYNAAGTELGRLNVNQTLNGGKWNTVGTYNFTAGWNKVYISRYTTATGTIIADGVRVQ</sequence>
<dbReference type="CDD" id="cd06583">
    <property type="entry name" value="PGRP"/>
    <property type="match status" value="1"/>
</dbReference>
<reference evidence="7" key="1">
    <citation type="submission" date="2020-02" db="EMBL/GenBank/DDBJ databases">
        <authorList>
            <person name="Meier V. D."/>
        </authorList>
    </citation>
    <scope>NUCLEOTIDE SEQUENCE</scope>
    <source>
        <strain evidence="7">AVDCRST_MAG68</strain>
    </source>
</reference>
<evidence type="ECO:0000256" key="4">
    <source>
        <dbReference type="ARBA" id="ARBA00023316"/>
    </source>
</evidence>
<dbReference type="PANTHER" id="PTHR30417:SF1">
    <property type="entry name" value="N-ACETYLMURAMOYL-L-ALANINE AMIDASE AMID"/>
    <property type="match status" value="1"/>
</dbReference>
<proteinExistence type="predicted"/>
<evidence type="ECO:0000256" key="1">
    <source>
        <dbReference type="ARBA" id="ARBA00001561"/>
    </source>
</evidence>
<dbReference type="Gene3D" id="1.10.530.10">
    <property type="match status" value="1"/>
</dbReference>
<dbReference type="SUPFAM" id="SSF55846">
    <property type="entry name" value="N-acetylmuramoyl-L-alanine amidase-like"/>
    <property type="match status" value="1"/>
</dbReference>
<dbReference type="Pfam" id="PF25275">
    <property type="entry name" value="Golvesin_C"/>
    <property type="match status" value="1"/>
</dbReference>
<gene>
    <name evidence="7" type="ORF">AVDCRST_MAG68-2390</name>
</gene>
<dbReference type="InterPro" id="IPR036505">
    <property type="entry name" value="Amidase/PGRP_sf"/>
</dbReference>
<feature type="domain" description="N-acetylmuramoyl-L-alanine amidase" evidence="6">
    <location>
        <begin position="222"/>
        <end position="391"/>
    </location>
</feature>
<dbReference type="InterPro" id="IPR051206">
    <property type="entry name" value="NAMLAA_amidase_2"/>
</dbReference>
<evidence type="ECO:0000256" key="5">
    <source>
        <dbReference type="SAM" id="MobiDB-lite"/>
    </source>
</evidence>
<dbReference type="GO" id="GO:0071555">
    <property type="term" value="P:cell wall organization"/>
    <property type="evidence" value="ECO:0007669"/>
    <property type="project" value="UniProtKB-KW"/>
</dbReference>
<dbReference type="GO" id="GO:0009253">
    <property type="term" value="P:peptidoglycan catabolic process"/>
    <property type="evidence" value="ECO:0007669"/>
    <property type="project" value="InterPro"/>
</dbReference>
<dbReference type="EC" id="3.5.1.28" evidence="2"/>
<comment type="catalytic activity">
    <reaction evidence="1">
        <text>Hydrolyzes the link between N-acetylmuramoyl residues and L-amino acid residues in certain cell-wall glycopeptides.</text>
        <dbReference type="EC" id="3.5.1.28"/>
    </reaction>
</comment>
<evidence type="ECO:0000256" key="2">
    <source>
        <dbReference type="ARBA" id="ARBA00011901"/>
    </source>
</evidence>
<dbReference type="EMBL" id="CADCTW010000114">
    <property type="protein sequence ID" value="CAA9328965.1"/>
    <property type="molecule type" value="Genomic_DNA"/>
</dbReference>
<dbReference type="InterPro" id="IPR033803">
    <property type="entry name" value="CBD-like_Golvesin-Xly"/>
</dbReference>
<dbReference type="Pfam" id="PF01510">
    <property type="entry name" value="Amidase_2"/>
    <property type="match status" value="1"/>
</dbReference>
<dbReference type="AlphaFoldDB" id="A0A6J4LD74"/>
<organism evidence="7">
    <name type="scientific">uncultured Gemmatimonadota bacterium</name>
    <dbReference type="NCBI Taxonomy" id="203437"/>
    <lineage>
        <taxon>Bacteria</taxon>
        <taxon>Pseudomonadati</taxon>
        <taxon>Gemmatimonadota</taxon>
        <taxon>environmental samples</taxon>
    </lineage>
</organism>
<dbReference type="Gene3D" id="3.40.80.10">
    <property type="entry name" value="Peptidoglycan recognition protein-like"/>
    <property type="match status" value="1"/>
</dbReference>
<dbReference type="PROSITE" id="PS51257">
    <property type="entry name" value="PROKAR_LIPOPROTEIN"/>
    <property type="match status" value="1"/>
</dbReference>
<feature type="compositionally biased region" description="Basic and acidic residues" evidence="5">
    <location>
        <begin position="377"/>
        <end position="386"/>
    </location>
</feature>
<dbReference type="InterPro" id="IPR002502">
    <property type="entry name" value="Amidase_domain"/>
</dbReference>
<protein>
    <recommendedName>
        <fullName evidence="2">N-acetylmuramoyl-L-alanine amidase</fullName>
        <ecNumber evidence="2">3.5.1.28</ecNumber>
    </recommendedName>
</protein>
<name>A0A6J4LD74_9BACT</name>
<feature type="region of interest" description="Disordered" evidence="5">
    <location>
        <begin position="376"/>
        <end position="395"/>
    </location>
</feature>
<dbReference type="GO" id="GO:0008745">
    <property type="term" value="F:N-acetylmuramoyl-L-alanine amidase activity"/>
    <property type="evidence" value="ECO:0007669"/>
    <property type="project" value="UniProtKB-EC"/>
</dbReference>
<keyword evidence="3" id="KW-0378">Hydrolase</keyword>
<dbReference type="SMART" id="SM00644">
    <property type="entry name" value="Ami_2"/>
    <property type="match status" value="1"/>
</dbReference>